<keyword evidence="1" id="KW-0732">Signal</keyword>
<feature type="signal peptide" evidence="1">
    <location>
        <begin position="1"/>
        <end position="19"/>
    </location>
</feature>
<organism evidence="2 3">
    <name type="scientific">Paraglomus brasilianum</name>
    <dbReference type="NCBI Taxonomy" id="144538"/>
    <lineage>
        <taxon>Eukaryota</taxon>
        <taxon>Fungi</taxon>
        <taxon>Fungi incertae sedis</taxon>
        <taxon>Mucoromycota</taxon>
        <taxon>Glomeromycotina</taxon>
        <taxon>Glomeromycetes</taxon>
        <taxon>Paraglomerales</taxon>
        <taxon>Paraglomeraceae</taxon>
        <taxon>Paraglomus</taxon>
    </lineage>
</organism>
<accession>A0A9N9FC77</accession>
<comment type="caution">
    <text evidence="2">The sequence shown here is derived from an EMBL/GenBank/DDBJ whole genome shotgun (WGS) entry which is preliminary data.</text>
</comment>
<name>A0A9N9FC77_9GLOM</name>
<evidence type="ECO:0000313" key="2">
    <source>
        <dbReference type="EMBL" id="CAG8525503.1"/>
    </source>
</evidence>
<dbReference type="EMBL" id="CAJVPI010000364">
    <property type="protein sequence ID" value="CAG8525503.1"/>
    <property type="molecule type" value="Genomic_DNA"/>
</dbReference>
<dbReference type="OrthoDB" id="5578483at2759"/>
<keyword evidence="3" id="KW-1185">Reference proteome</keyword>
<evidence type="ECO:0000313" key="3">
    <source>
        <dbReference type="Proteomes" id="UP000789739"/>
    </source>
</evidence>
<gene>
    <name evidence="2" type="ORF">PBRASI_LOCUS3848</name>
</gene>
<proteinExistence type="predicted"/>
<protein>
    <submittedName>
        <fullName evidence="2">3649_t:CDS:1</fullName>
    </submittedName>
</protein>
<dbReference type="Proteomes" id="UP000789739">
    <property type="component" value="Unassembled WGS sequence"/>
</dbReference>
<evidence type="ECO:0000256" key="1">
    <source>
        <dbReference type="SAM" id="SignalP"/>
    </source>
</evidence>
<reference evidence="2" key="1">
    <citation type="submission" date="2021-06" db="EMBL/GenBank/DDBJ databases">
        <authorList>
            <person name="Kallberg Y."/>
            <person name="Tangrot J."/>
            <person name="Rosling A."/>
        </authorList>
    </citation>
    <scope>NUCLEOTIDE SEQUENCE</scope>
    <source>
        <strain evidence="2">BR232B</strain>
    </source>
</reference>
<dbReference type="AlphaFoldDB" id="A0A9N9FC77"/>
<feature type="chain" id="PRO_5040505647" evidence="1">
    <location>
        <begin position="20"/>
        <end position="164"/>
    </location>
</feature>
<sequence length="164" mass="17891">MRPGSLAFFLVVLAVSAVANIVFITPNSRYYAVANKTASITWTYSGNVPTNISLWLGLKQRNGNTSFETTQPSAFSVPIASEKYDWKIPSNWDVISGNWVVKAYPAVILNGDIPYHGYEALAESETFSIKPVGTEPPQDSESSLSSPPLFTIMSSIAVVLFFGF</sequence>